<dbReference type="PRINTS" id="PR00176">
    <property type="entry name" value="NANEUSMPORT"/>
</dbReference>
<dbReference type="PANTHER" id="PTHR42948:SF1">
    <property type="entry name" value="TRANSPORTER"/>
    <property type="match status" value="1"/>
</dbReference>
<comment type="subcellular location">
    <subcellularLocation>
        <location evidence="1">Membrane</location>
        <topology evidence="1">Multi-pass membrane protein</topology>
    </subcellularLocation>
</comment>
<feature type="transmembrane region" description="Helical" evidence="6">
    <location>
        <begin position="211"/>
        <end position="234"/>
    </location>
</feature>
<evidence type="ECO:0000256" key="3">
    <source>
        <dbReference type="ARBA" id="ARBA00022692"/>
    </source>
</evidence>
<evidence type="ECO:0000256" key="5">
    <source>
        <dbReference type="ARBA" id="ARBA00023136"/>
    </source>
</evidence>
<feature type="transmembrane region" description="Helical" evidence="6">
    <location>
        <begin position="170"/>
        <end position="191"/>
    </location>
</feature>
<keyword evidence="3 6" id="KW-0812">Transmembrane</keyword>
<evidence type="ECO:0000256" key="2">
    <source>
        <dbReference type="ARBA" id="ARBA00022448"/>
    </source>
</evidence>
<feature type="transmembrane region" description="Helical" evidence="6">
    <location>
        <begin position="307"/>
        <end position="328"/>
    </location>
</feature>
<evidence type="ECO:0000256" key="4">
    <source>
        <dbReference type="ARBA" id="ARBA00022989"/>
    </source>
</evidence>
<feature type="transmembrane region" description="Helical" evidence="6">
    <location>
        <begin position="382"/>
        <end position="399"/>
    </location>
</feature>
<feature type="transmembrane region" description="Helical" evidence="6">
    <location>
        <begin position="86"/>
        <end position="109"/>
    </location>
</feature>
<protein>
    <submittedName>
        <fullName evidence="7">Sodium-dependent transporter</fullName>
    </submittedName>
</protein>
<feature type="transmembrane region" description="Helical" evidence="6">
    <location>
        <begin position="141"/>
        <end position="163"/>
    </location>
</feature>
<organism evidence="7 8">
    <name type="scientific">Arenicella chitinivorans</name>
    <dbReference type="NCBI Taxonomy" id="1329800"/>
    <lineage>
        <taxon>Bacteria</taxon>
        <taxon>Pseudomonadati</taxon>
        <taxon>Pseudomonadota</taxon>
        <taxon>Gammaproteobacteria</taxon>
        <taxon>Arenicellales</taxon>
        <taxon>Arenicellaceae</taxon>
        <taxon>Arenicella</taxon>
    </lineage>
</organism>
<accession>A0A918VQD9</accession>
<reference evidence="7" key="1">
    <citation type="journal article" date="2014" name="Int. J. Syst. Evol. Microbiol.">
        <title>Complete genome sequence of Corynebacterium casei LMG S-19264T (=DSM 44701T), isolated from a smear-ripened cheese.</title>
        <authorList>
            <consortium name="US DOE Joint Genome Institute (JGI-PGF)"/>
            <person name="Walter F."/>
            <person name="Albersmeier A."/>
            <person name="Kalinowski J."/>
            <person name="Ruckert C."/>
        </authorList>
    </citation>
    <scope>NUCLEOTIDE SEQUENCE</scope>
    <source>
        <strain evidence="7">KCTC 12711</strain>
    </source>
</reference>
<sequence length="445" mass="47999">MAARGEFSSRTAFVLAASGSAIGLGNIWGFPIKVASNGGGAFVFTYIILTFLLAYPILMAELVIGRYAKSDTVRSVNAVSTPGFRPLAFLTGYWGMLTASLILSFYAIVAGWMVSHGIGAVAELLGQSQTWFVADSVARSILFSAVFYVLTIAIVANGVASGIEKWSTRLMPVLILLIIALIIYIAMQPGAAEGWRVYLQPDFSKVLEPGLVVDALSQAFFSLSLGVGTMMIYGSYVSKSENLPKLGATVAGMDIGIAVLAGMLVIPAMYVAQHNGVVIYDDAGNLIESGRLIFNVLPSLFDTMGGAGAVVAMLFFALMSIAALTSSISMLEVPVAYASESRGIQRKKAAWLVGSGIFAFSLVIIFNAAWLFDWVVRIATEFSEPLIGILFCVFVGWVWQRDKLLQELKQGSPHVERTLFWKIWPTYVKFVCPLIVIGLLIRSFG</sequence>
<keyword evidence="5 6" id="KW-0472">Membrane</keyword>
<evidence type="ECO:0000313" key="7">
    <source>
        <dbReference type="EMBL" id="GHA15382.1"/>
    </source>
</evidence>
<reference evidence="7" key="2">
    <citation type="submission" date="2020-09" db="EMBL/GenBank/DDBJ databases">
        <authorList>
            <person name="Sun Q."/>
            <person name="Kim S."/>
        </authorList>
    </citation>
    <scope>NUCLEOTIDE SEQUENCE</scope>
    <source>
        <strain evidence="7">KCTC 12711</strain>
    </source>
</reference>
<dbReference type="InterPro" id="IPR000175">
    <property type="entry name" value="Na/ntran_symport"/>
</dbReference>
<keyword evidence="4 6" id="KW-1133">Transmembrane helix</keyword>
<dbReference type="InterPro" id="IPR037272">
    <property type="entry name" value="SNS_sf"/>
</dbReference>
<dbReference type="NCBIfam" id="NF037979">
    <property type="entry name" value="Na_transp"/>
    <property type="match status" value="1"/>
</dbReference>
<dbReference type="SUPFAM" id="SSF161070">
    <property type="entry name" value="SNF-like"/>
    <property type="match status" value="1"/>
</dbReference>
<dbReference type="Proteomes" id="UP000614811">
    <property type="component" value="Unassembled WGS sequence"/>
</dbReference>
<keyword evidence="2" id="KW-0813">Transport</keyword>
<dbReference type="Pfam" id="PF00209">
    <property type="entry name" value="SNF"/>
    <property type="match status" value="2"/>
</dbReference>
<evidence type="ECO:0000313" key="8">
    <source>
        <dbReference type="Proteomes" id="UP000614811"/>
    </source>
</evidence>
<evidence type="ECO:0000256" key="1">
    <source>
        <dbReference type="ARBA" id="ARBA00004141"/>
    </source>
</evidence>
<feature type="transmembrane region" description="Helical" evidence="6">
    <location>
        <begin position="246"/>
        <end position="270"/>
    </location>
</feature>
<dbReference type="PROSITE" id="PS50267">
    <property type="entry name" value="NA_NEUROTRAN_SYMP_3"/>
    <property type="match status" value="1"/>
</dbReference>
<dbReference type="EMBL" id="BMXA01000005">
    <property type="protein sequence ID" value="GHA15382.1"/>
    <property type="molecule type" value="Genomic_DNA"/>
</dbReference>
<proteinExistence type="predicted"/>
<dbReference type="InterPro" id="IPR047218">
    <property type="entry name" value="YocR/YhdH-like"/>
</dbReference>
<dbReference type="PANTHER" id="PTHR42948">
    <property type="entry name" value="TRANSPORTER"/>
    <property type="match status" value="1"/>
</dbReference>
<evidence type="ECO:0000256" key="6">
    <source>
        <dbReference type="SAM" id="Phobius"/>
    </source>
</evidence>
<dbReference type="RefSeq" id="WP_189402019.1">
    <property type="nucleotide sequence ID" value="NZ_BMXA01000005.1"/>
</dbReference>
<feature type="transmembrane region" description="Helical" evidence="6">
    <location>
        <begin position="349"/>
        <end position="370"/>
    </location>
</feature>
<dbReference type="CDD" id="cd10336">
    <property type="entry name" value="SLC6sbd_Tyt1-Like"/>
    <property type="match status" value="1"/>
</dbReference>
<keyword evidence="8" id="KW-1185">Reference proteome</keyword>
<feature type="transmembrane region" description="Helical" evidence="6">
    <location>
        <begin position="43"/>
        <end position="65"/>
    </location>
</feature>
<dbReference type="GO" id="GO:0016020">
    <property type="term" value="C:membrane"/>
    <property type="evidence" value="ECO:0007669"/>
    <property type="project" value="UniProtKB-SubCell"/>
</dbReference>
<comment type="caution">
    <text evidence="7">The sequence shown here is derived from an EMBL/GenBank/DDBJ whole genome shotgun (WGS) entry which is preliminary data.</text>
</comment>
<dbReference type="AlphaFoldDB" id="A0A918VQD9"/>
<feature type="transmembrane region" description="Helical" evidence="6">
    <location>
        <begin position="419"/>
        <end position="441"/>
    </location>
</feature>
<name>A0A918VQD9_9GAMM</name>
<gene>
    <name evidence="7" type="ORF">GCM10008090_26170</name>
</gene>
<feature type="transmembrane region" description="Helical" evidence="6">
    <location>
        <begin position="12"/>
        <end position="31"/>
    </location>
</feature>